<dbReference type="InterPro" id="IPR003018">
    <property type="entry name" value="GAF"/>
</dbReference>
<evidence type="ECO:0000259" key="1">
    <source>
        <dbReference type="Pfam" id="PF01590"/>
    </source>
</evidence>
<dbReference type="OrthoDB" id="458885at2"/>
<name>A0A563VZ04_9CYAN</name>
<dbReference type="RefSeq" id="WP_144866435.1">
    <property type="nucleotide sequence ID" value="NZ_LR213808.1"/>
</dbReference>
<evidence type="ECO:0000313" key="3">
    <source>
        <dbReference type="Proteomes" id="UP000320055"/>
    </source>
</evidence>
<gene>
    <name evidence="2" type="ORF">H1P_480022</name>
</gene>
<feature type="domain" description="GAF" evidence="1">
    <location>
        <begin position="6"/>
        <end position="135"/>
    </location>
</feature>
<protein>
    <submittedName>
        <fullName evidence="2">Putative phytochrome sensor protein</fullName>
    </submittedName>
</protein>
<proteinExistence type="predicted"/>
<dbReference type="Pfam" id="PF01590">
    <property type="entry name" value="GAF"/>
    <property type="match status" value="1"/>
</dbReference>
<dbReference type="Gene3D" id="3.30.450.40">
    <property type="match status" value="1"/>
</dbReference>
<organism evidence="2 3">
    <name type="scientific">Hyella patelloides LEGE 07179</name>
    <dbReference type="NCBI Taxonomy" id="945734"/>
    <lineage>
        <taxon>Bacteria</taxon>
        <taxon>Bacillati</taxon>
        <taxon>Cyanobacteriota</taxon>
        <taxon>Cyanophyceae</taxon>
        <taxon>Pleurocapsales</taxon>
        <taxon>Hyellaceae</taxon>
        <taxon>Hyella</taxon>
    </lineage>
</organism>
<dbReference type="EMBL" id="CAACVJ010000423">
    <property type="protein sequence ID" value="VEP16661.1"/>
    <property type="molecule type" value="Genomic_DNA"/>
</dbReference>
<keyword evidence="3" id="KW-1185">Reference proteome</keyword>
<sequence>MVNQTNQLLEEIAQRVRELLNAETAVVAEAFEKEEVLYYTAAVGKHASIIKGKRGAIATSGLCGTAIKSNCPILVTKTTGDTRIRQDYVQSLGIYTALAVPLQYQGKLLGAIMVLNRIDGSLFDEKTEKLLADYAVEVCPSLYKSQR</sequence>
<evidence type="ECO:0000313" key="2">
    <source>
        <dbReference type="EMBL" id="VEP16661.1"/>
    </source>
</evidence>
<dbReference type="SUPFAM" id="SSF55781">
    <property type="entry name" value="GAF domain-like"/>
    <property type="match status" value="1"/>
</dbReference>
<dbReference type="AlphaFoldDB" id="A0A563VZ04"/>
<reference evidence="2 3" key="1">
    <citation type="submission" date="2019-01" db="EMBL/GenBank/DDBJ databases">
        <authorList>
            <person name="Brito A."/>
        </authorList>
    </citation>
    <scope>NUCLEOTIDE SEQUENCE [LARGE SCALE GENOMIC DNA]</scope>
    <source>
        <strain evidence="2">1</strain>
    </source>
</reference>
<accession>A0A563VZ04</accession>
<dbReference type="InterPro" id="IPR029016">
    <property type="entry name" value="GAF-like_dom_sf"/>
</dbReference>
<dbReference type="Proteomes" id="UP000320055">
    <property type="component" value="Unassembled WGS sequence"/>
</dbReference>